<accession>Q8KWD6</accession>
<dbReference type="Gene3D" id="3.90.550.60">
    <property type="match status" value="1"/>
</dbReference>
<reference evidence="1" key="1">
    <citation type="journal article" date="2003" name="Plasmid">
        <title>Nucleotide sequence based characterizations of two cryptic plasmids from the marine bacterium Ruegeria isolate PR1b.</title>
        <authorList>
            <person name="Zhong Z."/>
            <person name="Caspi R."/>
            <person name="Helinski D."/>
            <person name="Knauf V."/>
            <person name="Sykes S."/>
            <person name="O'Byrne C."/>
            <person name="Shea T.P."/>
            <person name="Wilkinson J.E."/>
            <person name="DeLoughery C."/>
            <person name="Toukdarian A."/>
        </authorList>
    </citation>
    <scope>NUCLEOTIDE SEQUENCE</scope>
    <source>
        <strain evidence="1">PR1b</strain>
        <plasmid evidence="1">pSD20</plasmid>
    </source>
</reference>
<protein>
    <submittedName>
        <fullName evidence="1">RB106</fullName>
    </submittedName>
</protein>
<dbReference type="InterPro" id="IPR029044">
    <property type="entry name" value="Nucleotide-diphossugar_trans"/>
</dbReference>
<organism evidence="1">
    <name type="scientific">Ruegeria sp. PR1b</name>
    <dbReference type="NCBI Taxonomy" id="185588"/>
    <lineage>
        <taxon>Bacteria</taxon>
        <taxon>Pseudomonadati</taxon>
        <taxon>Pseudomonadota</taxon>
        <taxon>Alphaproteobacteria</taxon>
        <taxon>Rhodobacterales</taxon>
        <taxon>Roseobacteraceae</taxon>
        <taxon>Ruegeria</taxon>
    </lineage>
</organism>
<evidence type="ECO:0000313" key="1">
    <source>
        <dbReference type="EMBL" id="AAN05127.1"/>
    </source>
</evidence>
<proteinExistence type="predicted"/>
<dbReference type="RefSeq" id="WP_011116733.1">
    <property type="nucleotide sequence ID" value="NC_004929.1"/>
</dbReference>
<name>Q8KWD6_9RHOB</name>
<dbReference type="SUPFAM" id="SSF53448">
    <property type="entry name" value="Nucleotide-diphospho-sugar transferases"/>
    <property type="match status" value="1"/>
</dbReference>
<geneLocation type="plasmid" evidence="1">
    <name>pSD20</name>
</geneLocation>
<keyword evidence="1" id="KW-0614">Plasmid</keyword>
<sequence length="596" mass="67486">MITLQSFLTPDPEICSEQALYAHLKGAAVYSQSRQSYMMERGGEVRLDTYVNLFSLDTWARGCQLDGLCAEIYGQGRLGVRVYHMREGRSTERVFSDVLTLTPEQPAQLDLDHLADGNSDGLLYLRLVAMADGTEVSGGRFATRSLPADRPLPRLTISITTFARETEVQRTVERLETFLAEHAYRDQIRVQVVDNGAEAGCPAQIESRGAITAYDNPNLGGAGGFARGLLEAEEAGASHCLFMDDDASFHMENIARTYIFLALAHDPATAVAGAMITNTHKWRMWESGAWFDGSCRPLFNGVDLREPEEVIEMALQAPHIHRPTLYGGWWFFAFPIKAVTRHPFPFFVRGDDINFSLANEFNIRTLNGVVSFQDDFTEKESAQTLYLDLRNHLVQHLTIPELKRSALGTAKVAIYFTLRSLLRYHYSTAAVQLMAWQDVMKGPQFFEENIDMSERRATIKEMSADEAWQPIAQVDLSEHRKGVATWSHRARHYWGLFTLNGHILPCGGASKLVVDINRRALVIRAFGAARVSYINTNRDKAYTVARDRRRFFTLMWQMAKLTWQFRRDFDSLQNSYGAGYESRTTKGFWQRILGKA</sequence>
<dbReference type="EMBL" id="AF416330">
    <property type="protein sequence ID" value="AAN05127.1"/>
    <property type="molecule type" value="Genomic_DNA"/>
</dbReference>
<dbReference type="CAZy" id="GT2">
    <property type="family name" value="Glycosyltransferase Family 2"/>
</dbReference>
<dbReference type="AlphaFoldDB" id="Q8KWD6"/>